<organism evidence="1 2">
    <name type="scientific">Smittium mucronatum</name>
    <dbReference type="NCBI Taxonomy" id="133383"/>
    <lineage>
        <taxon>Eukaryota</taxon>
        <taxon>Fungi</taxon>
        <taxon>Fungi incertae sedis</taxon>
        <taxon>Zoopagomycota</taxon>
        <taxon>Kickxellomycotina</taxon>
        <taxon>Harpellomycetes</taxon>
        <taxon>Harpellales</taxon>
        <taxon>Legeriomycetaceae</taxon>
        <taxon>Smittium</taxon>
    </lineage>
</organism>
<sequence length="117" mass="12502">LWESTRVGGELAKRGGAGGEAGVLGSVVVSVVWPPGPNPVLRAVSEKEIELPPGKHTDYSVWHADCVQAIDKLHSNWATGGFYIPVLYLPVSPRLLGKLQLQHIGHTGTSDISSRID</sequence>
<dbReference type="EMBL" id="LSSL01003199">
    <property type="protein sequence ID" value="OLY80724.1"/>
    <property type="molecule type" value="Genomic_DNA"/>
</dbReference>
<feature type="non-terminal residue" evidence="1">
    <location>
        <position position="1"/>
    </location>
</feature>
<keyword evidence="2" id="KW-1185">Reference proteome</keyword>
<proteinExistence type="predicted"/>
<protein>
    <submittedName>
        <fullName evidence="1">Uncharacterized protein</fullName>
    </submittedName>
</protein>
<evidence type="ECO:0000313" key="2">
    <source>
        <dbReference type="Proteomes" id="UP000187455"/>
    </source>
</evidence>
<name>A0A1R0GV12_9FUNG</name>
<accession>A0A1R0GV12</accession>
<comment type="caution">
    <text evidence="1">The sequence shown here is derived from an EMBL/GenBank/DDBJ whole genome shotgun (WGS) entry which is preliminary data.</text>
</comment>
<evidence type="ECO:0000313" key="1">
    <source>
        <dbReference type="EMBL" id="OLY80724.1"/>
    </source>
</evidence>
<dbReference type="Proteomes" id="UP000187455">
    <property type="component" value="Unassembled WGS sequence"/>
</dbReference>
<gene>
    <name evidence="1" type="ORF">AYI68_g5172</name>
</gene>
<reference evidence="1 2" key="1">
    <citation type="journal article" date="2016" name="Mol. Biol. Evol.">
        <title>Genome-Wide Survey of Gut Fungi (Harpellales) Reveals the First Horizontally Transferred Ubiquitin Gene from a Mosquito Host.</title>
        <authorList>
            <person name="Wang Y."/>
            <person name="White M.M."/>
            <person name="Kvist S."/>
            <person name="Moncalvo J.M."/>
        </authorList>
    </citation>
    <scope>NUCLEOTIDE SEQUENCE [LARGE SCALE GENOMIC DNA]</scope>
    <source>
        <strain evidence="1 2">ALG-7-W6</strain>
    </source>
</reference>
<dbReference type="AlphaFoldDB" id="A0A1R0GV12"/>